<organism evidence="3 4">
    <name type="scientific">Saguinus oedipus</name>
    <name type="common">Cotton-top tamarin</name>
    <name type="synonym">Oedipomidas oedipus</name>
    <dbReference type="NCBI Taxonomy" id="9490"/>
    <lineage>
        <taxon>Eukaryota</taxon>
        <taxon>Metazoa</taxon>
        <taxon>Chordata</taxon>
        <taxon>Craniata</taxon>
        <taxon>Vertebrata</taxon>
        <taxon>Euteleostomi</taxon>
        <taxon>Mammalia</taxon>
        <taxon>Eutheria</taxon>
        <taxon>Euarchontoglires</taxon>
        <taxon>Primates</taxon>
        <taxon>Haplorrhini</taxon>
        <taxon>Platyrrhini</taxon>
        <taxon>Cebidae</taxon>
        <taxon>Callitrichinae</taxon>
        <taxon>Saguinus</taxon>
    </lineage>
</organism>
<dbReference type="Proteomes" id="UP001266305">
    <property type="component" value="Unassembled WGS sequence"/>
</dbReference>
<dbReference type="PANTHER" id="PTHR43213">
    <property type="entry name" value="BIFUNCTIONAL DTTP/UTP PYROPHOSPHATASE/METHYLTRANSFERASE PROTEIN-RELATED"/>
    <property type="match status" value="1"/>
</dbReference>
<evidence type="ECO:0000256" key="2">
    <source>
        <dbReference type="ARBA" id="ARBA00022801"/>
    </source>
</evidence>
<dbReference type="Pfam" id="PF02545">
    <property type="entry name" value="Maf"/>
    <property type="match status" value="1"/>
</dbReference>
<evidence type="ECO:0000256" key="1">
    <source>
        <dbReference type="ARBA" id="ARBA00001968"/>
    </source>
</evidence>
<comment type="cofactor">
    <cofactor evidence="1">
        <name>a divalent metal cation</name>
        <dbReference type="ChEBI" id="CHEBI:60240"/>
    </cofactor>
</comment>
<dbReference type="EMBL" id="JASSZA010000023">
    <property type="protein sequence ID" value="KAK2082690.1"/>
    <property type="molecule type" value="Genomic_DNA"/>
</dbReference>
<accession>A0ABQ9TDQ8</accession>
<evidence type="ECO:0000313" key="4">
    <source>
        <dbReference type="Proteomes" id="UP001266305"/>
    </source>
</evidence>
<gene>
    <name evidence="3" type="ORF">P7K49_037926</name>
</gene>
<name>A0ABQ9TDQ8_SAGOE</name>
<dbReference type="SUPFAM" id="SSF52972">
    <property type="entry name" value="ITPase-like"/>
    <property type="match status" value="1"/>
</dbReference>
<sequence>MVQRIQHDVCPRWHCLAKMVACVQDGAVCPAWRHVSKMALSVSKMGLCVQDGAVCPAWRHASKMTLSVRDGGVCPRWRRVSKMVLCVQHGGVYPRWWCVSNMAACVQDGSVCPRWLCASNMTGLRFEVVPSRFKEKLDKASFATPYGYAMETAKQKALEVANRMYQARGPCPSTLMTKDLRAPDVVIGADTIVTMGRLILEKPVDKQDAYRMLSQ</sequence>
<proteinExistence type="predicted"/>
<dbReference type="PANTHER" id="PTHR43213:SF5">
    <property type="entry name" value="BIFUNCTIONAL DTTP_UTP PYROPHOSPHATASE_METHYLTRANSFERASE PROTEIN-RELATED"/>
    <property type="match status" value="1"/>
</dbReference>
<comment type="caution">
    <text evidence="3">The sequence shown here is derived from an EMBL/GenBank/DDBJ whole genome shotgun (WGS) entry which is preliminary data.</text>
</comment>
<dbReference type="InterPro" id="IPR029001">
    <property type="entry name" value="ITPase-like_fam"/>
</dbReference>
<evidence type="ECO:0000313" key="3">
    <source>
        <dbReference type="EMBL" id="KAK2082690.1"/>
    </source>
</evidence>
<keyword evidence="4" id="KW-1185">Reference proteome</keyword>
<reference evidence="3 4" key="1">
    <citation type="submission" date="2023-05" db="EMBL/GenBank/DDBJ databases">
        <title>B98-5 Cell Line De Novo Hybrid Assembly: An Optical Mapping Approach.</title>
        <authorList>
            <person name="Kananen K."/>
            <person name="Auerbach J.A."/>
            <person name="Kautto E."/>
            <person name="Blachly J.S."/>
        </authorList>
    </citation>
    <scope>NUCLEOTIDE SEQUENCE [LARGE SCALE GENOMIC DNA]</scope>
    <source>
        <strain evidence="3">B95-8</strain>
        <tissue evidence="3">Cell line</tissue>
    </source>
</reference>
<dbReference type="InterPro" id="IPR003697">
    <property type="entry name" value="Maf-like"/>
</dbReference>
<keyword evidence="2" id="KW-0378">Hydrolase</keyword>
<dbReference type="Gene3D" id="3.90.950.10">
    <property type="match status" value="1"/>
</dbReference>
<protein>
    <submittedName>
        <fullName evidence="3">Uncharacterized protein</fullName>
    </submittedName>
</protein>